<dbReference type="EC" id="2.5.1.74" evidence="8 9"/>
<dbReference type="CDD" id="cd13962">
    <property type="entry name" value="PT_UbiA_UBIAD1"/>
    <property type="match status" value="1"/>
</dbReference>
<feature type="transmembrane region" description="Helical" evidence="8">
    <location>
        <begin position="171"/>
        <end position="190"/>
    </location>
</feature>
<dbReference type="PANTHER" id="PTHR13929">
    <property type="entry name" value="1,4-DIHYDROXY-2-NAPHTHOATE OCTAPRENYLTRANSFERASE"/>
    <property type="match status" value="1"/>
</dbReference>
<dbReference type="NCBIfam" id="NF004751">
    <property type="entry name" value="PRK06080.1-3"/>
    <property type="match status" value="1"/>
</dbReference>
<comment type="similarity">
    <text evidence="8">Belongs to the MenA family. Type 1 subfamily.</text>
</comment>
<evidence type="ECO:0000256" key="1">
    <source>
        <dbReference type="ARBA" id="ARBA00004141"/>
    </source>
</evidence>
<evidence type="ECO:0000256" key="8">
    <source>
        <dbReference type="HAMAP-Rule" id="MF_01937"/>
    </source>
</evidence>
<evidence type="ECO:0000256" key="3">
    <source>
        <dbReference type="ARBA" id="ARBA00022475"/>
    </source>
</evidence>
<reference evidence="10 11" key="1">
    <citation type="submission" date="2023-06" db="EMBL/GenBank/DDBJ databases">
        <title>Draft genome sequence of Gleimia hominis type strain CCUG 57540T.</title>
        <authorList>
            <person name="Salva-Serra F."/>
            <person name="Cardew S."/>
            <person name="Jensie Markopoulos S."/>
            <person name="Ohlen M."/>
            <person name="Inganas E."/>
            <person name="Svensson-Stadler L."/>
            <person name="Moore E.R.B."/>
        </authorList>
    </citation>
    <scope>NUCLEOTIDE SEQUENCE [LARGE SCALE GENOMIC DNA]</scope>
    <source>
        <strain evidence="10 11">CCUG 57540</strain>
    </source>
</reference>
<dbReference type="Proteomes" id="UP001247542">
    <property type="component" value="Unassembled WGS sequence"/>
</dbReference>
<dbReference type="EMBL" id="JASXSX010000001">
    <property type="protein sequence ID" value="MDT3767074.1"/>
    <property type="molecule type" value="Genomic_DNA"/>
</dbReference>
<feature type="transmembrane region" description="Helical" evidence="8">
    <location>
        <begin position="114"/>
        <end position="130"/>
    </location>
</feature>
<organism evidence="10 11">
    <name type="scientific">Gleimia hominis</name>
    <dbReference type="NCBI Taxonomy" id="595468"/>
    <lineage>
        <taxon>Bacteria</taxon>
        <taxon>Bacillati</taxon>
        <taxon>Actinomycetota</taxon>
        <taxon>Actinomycetes</taxon>
        <taxon>Actinomycetales</taxon>
        <taxon>Actinomycetaceae</taxon>
        <taxon>Gleimia</taxon>
    </lineage>
</organism>
<feature type="transmembrane region" description="Helical" evidence="8">
    <location>
        <begin position="272"/>
        <end position="293"/>
    </location>
</feature>
<dbReference type="Gene3D" id="1.10.357.140">
    <property type="entry name" value="UbiA prenyltransferase"/>
    <property type="match status" value="1"/>
</dbReference>
<accession>A0ABU3I9M4</accession>
<evidence type="ECO:0000256" key="4">
    <source>
        <dbReference type="ARBA" id="ARBA00022679"/>
    </source>
</evidence>
<keyword evidence="11" id="KW-1185">Reference proteome</keyword>
<dbReference type="PANTHER" id="PTHR13929:SF0">
    <property type="entry name" value="UBIA PRENYLTRANSFERASE DOMAIN-CONTAINING PROTEIN 1"/>
    <property type="match status" value="1"/>
</dbReference>
<evidence type="ECO:0000313" key="11">
    <source>
        <dbReference type="Proteomes" id="UP001247542"/>
    </source>
</evidence>
<comment type="pathway">
    <text evidence="8">Quinol/quinone metabolism; menaquinone biosynthesis; menaquinol from 1,4-dihydroxy-2-naphthoate: step 1/2.</text>
</comment>
<feature type="transmembrane region" description="Helical" evidence="8">
    <location>
        <begin position="38"/>
        <end position="58"/>
    </location>
</feature>
<gene>
    <name evidence="8" type="primary">menA</name>
    <name evidence="10" type="ORF">QS713_03200</name>
</gene>
<dbReference type="InterPro" id="IPR026046">
    <property type="entry name" value="UBIAD1"/>
</dbReference>
<dbReference type="RefSeq" id="WP_313272397.1">
    <property type="nucleotide sequence ID" value="NZ_JASXSX010000001.1"/>
</dbReference>
<dbReference type="GO" id="GO:0046428">
    <property type="term" value="F:1,4-dihydroxy-2-naphthoate polyprenyltransferase activity"/>
    <property type="evidence" value="ECO:0007669"/>
    <property type="project" value="UniProtKB-EC"/>
</dbReference>
<evidence type="ECO:0000256" key="2">
    <source>
        <dbReference type="ARBA" id="ARBA00022428"/>
    </source>
</evidence>
<dbReference type="HAMAP" id="MF_01937">
    <property type="entry name" value="MenA_1"/>
    <property type="match status" value="1"/>
</dbReference>
<protein>
    <recommendedName>
        <fullName evidence="8 9">1,4-dihydroxy-2-naphthoate octaprenyltransferase</fullName>
        <shortName evidence="8">DHNA-octaprenyltransferase</shortName>
        <ecNumber evidence="8 9">2.5.1.74</ecNumber>
    </recommendedName>
</protein>
<evidence type="ECO:0000256" key="9">
    <source>
        <dbReference type="NCBIfam" id="TIGR00751"/>
    </source>
</evidence>
<comment type="function">
    <text evidence="8">Conversion of 1,4-dihydroxy-2-naphthoate (DHNA) to demethylmenaquinone (DMK).</text>
</comment>
<feature type="transmembrane region" description="Helical" evidence="8">
    <location>
        <begin position="218"/>
        <end position="238"/>
    </location>
</feature>
<keyword evidence="5 8" id="KW-0812">Transmembrane</keyword>
<evidence type="ECO:0000256" key="6">
    <source>
        <dbReference type="ARBA" id="ARBA00022989"/>
    </source>
</evidence>
<sequence>MASLNDWVEGARLRTLPAAAAPVFIGMGGAAYLGGFSFWRSALALLVGLLLQVGVNFANDYSDGVRGTDEHRAGPPRLTAGGGASPRTVLTIALSCFGLAGLLGLVLLWISGQWVLLIPGVAAVVAAWFYTGGRHPYGYMGVGLSELFVFLFFGLFATVGTTWVQVPSAPARLWVGATGVGLLSIALLFINNIRDIPTDKLSGKRTLPVRLGDSRSRLAYYGLVIVGVCAGTVAAPGFLGSLCTLVVLAALAVIAARPVWQGASGRDLLHPLKMTGILTLAYGLLVGGFLALAGF</sequence>
<comment type="caution">
    <text evidence="10">The sequence shown here is derived from an EMBL/GenBank/DDBJ whole genome shotgun (WGS) entry which is preliminary data.</text>
</comment>
<dbReference type="NCBIfam" id="TIGR00751">
    <property type="entry name" value="menA"/>
    <property type="match status" value="1"/>
</dbReference>
<keyword evidence="6 8" id="KW-1133">Transmembrane helix</keyword>
<comment type="subcellular location">
    <subcellularLocation>
        <location evidence="8">Cell membrane</location>
        <topology evidence="8">Multi-pass membrane protein</topology>
    </subcellularLocation>
    <subcellularLocation>
        <location evidence="1">Membrane</location>
        <topology evidence="1">Multi-pass membrane protein</topology>
    </subcellularLocation>
</comment>
<keyword evidence="7 8" id="KW-0472">Membrane</keyword>
<keyword evidence="2 8" id="KW-0474">Menaquinone biosynthesis</keyword>
<proteinExistence type="inferred from homology"/>
<feature type="transmembrane region" description="Helical" evidence="8">
    <location>
        <begin position="89"/>
        <end position="108"/>
    </location>
</feature>
<evidence type="ECO:0000313" key="10">
    <source>
        <dbReference type="EMBL" id="MDT3767074.1"/>
    </source>
</evidence>
<dbReference type="PIRSF" id="PIRSF005355">
    <property type="entry name" value="UBIAD1"/>
    <property type="match status" value="1"/>
</dbReference>
<comment type="catalytic activity">
    <reaction evidence="8">
        <text>an all-trans-polyprenyl diphosphate + 1,4-dihydroxy-2-naphthoate + H(+) = a 2-demethylmenaquinol + CO2 + diphosphate</text>
        <dbReference type="Rhea" id="RHEA:26478"/>
        <dbReference type="Rhea" id="RHEA-COMP:9563"/>
        <dbReference type="Rhea" id="RHEA-COMP:9564"/>
        <dbReference type="ChEBI" id="CHEBI:11173"/>
        <dbReference type="ChEBI" id="CHEBI:15378"/>
        <dbReference type="ChEBI" id="CHEBI:16526"/>
        <dbReference type="ChEBI" id="CHEBI:33019"/>
        <dbReference type="ChEBI" id="CHEBI:55437"/>
        <dbReference type="ChEBI" id="CHEBI:58914"/>
        <dbReference type="EC" id="2.5.1.74"/>
    </reaction>
</comment>
<evidence type="ECO:0000256" key="5">
    <source>
        <dbReference type="ARBA" id="ARBA00022692"/>
    </source>
</evidence>
<dbReference type="InterPro" id="IPR044878">
    <property type="entry name" value="UbiA_sf"/>
</dbReference>
<feature type="transmembrane region" description="Helical" evidence="8">
    <location>
        <begin position="137"/>
        <end position="159"/>
    </location>
</feature>
<dbReference type="InterPro" id="IPR004657">
    <property type="entry name" value="MenA"/>
</dbReference>
<dbReference type="Pfam" id="PF01040">
    <property type="entry name" value="UbiA"/>
    <property type="match status" value="1"/>
</dbReference>
<keyword evidence="4 8" id="KW-0808">Transferase</keyword>
<evidence type="ECO:0000256" key="7">
    <source>
        <dbReference type="ARBA" id="ARBA00023136"/>
    </source>
</evidence>
<keyword evidence="3 8" id="KW-1003">Cell membrane</keyword>
<feature type="transmembrane region" description="Helical" evidence="8">
    <location>
        <begin position="244"/>
        <end position="260"/>
    </location>
</feature>
<name>A0ABU3I9M4_9ACTO</name>
<dbReference type="InterPro" id="IPR000537">
    <property type="entry name" value="UbiA_prenyltransferase"/>
</dbReference>
<feature type="transmembrane region" description="Helical" evidence="8">
    <location>
        <begin position="12"/>
        <end position="32"/>
    </location>
</feature>